<comment type="caution">
    <text evidence="2">The sequence shown here is derived from an EMBL/GenBank/DDBJ whole genome shotgun (WGS) entry which is preliminary data.</text>
</comment>
<proteinExistence type="predicted"/>
<organism evidence="2 3">
    <name type="scientific">Streptomyces polygonati</name>
    <dbReference type="NCBI Taxonomy" id="1617087"/>
    <lineage>
        <taxon>Bacteria</taxon>
        <taxon>Bacillati</taxon>
        <taxon>Actinomycetota</taxon>
        <taxon>Actinomycetes</taxon>
        <taxon>Kitasatosporales</taxon>
        <taxon>Streptomycetaceae</taxon>
        <taxon>Streptomyces</taxon>
    </lineage>
</organism>
<feature type="transmembrane region" description="Helical" evidence="1">
    <location>
        <begin position="16"/>
        <end position="34"/>
    </location>
</feature>
<dbReference type="EMBL" id="JBHSBB010000014">
    <property type="protein sequence ID" value="MFC4034393.1"/>
    <property type="molecule type" value="Genomic_DNA"/>
</dbReference>
<sequence length="46" mass="5320">MISIAKSSDTQTAFKVIWITVGVLSMAWEVQLLVRRTTVKRRSRKK</sequence>
<evidence type="ECO:0000256" key="1">
    <source>
        <dbReference type="SAM" id="Phobius"/>
    </source>
</evidence>
<evidence type="ECO:0000313" key="2">
    <source>
        <dbReference type="EMBL" id="MFC4034393.1"/>
    </source>
</evidence>
<dbReference type="RefSeq" id="WP_386432433.1">
    <property type="nucleotide sequence ID" value="NZ_JBHSBB010000014.1"/>
</dbReference>
<dbReference type="Proteomes" id="UP001595765">
    <property type="component" value="Unassembled WGS sequence"/>
</dbReference>
<keyword evidence="1" id="KW-0812">Transmembrane</keyword>
<keyword evidence="1" id="KW-1133">Transmembrane helix</keyword>
<evidence type="ECO:0000313" key="3">
    <source>
        <dbReference type="Proteomes" id="UP001595765"/>
    </source>
</evidence>
<reference evidence="3" key="1">
    <citation type="journal article" date="2019" name="Int. J. Syst. Evol. Microbiol.">
        <title>The Global Catalogue of Microorganisms (GCM) 10K type strain sequencing project: providing services to taxonomists for standard genome sequencing and annotation.</title>
        <authorList>
            <consortium name="The Broad Institute Genomics Platform"/>
            <consortium name="The Broad Institute Genome Sequencing Center for Infectious Disease"/>
            <person name="Wu L."/>
            <person name="Ma J."/>
        </authorList>
    </citation>
    <scope>NUCLEOTIDE SEQUENCE [LARGE SCALE GENOMIC DNA]</scope>
    <source>
        <strain evidence="3">CGMCC 4.7237</strain>
    </source>
</reference>
<keyword evidence="1" id="KW-0472">Membrane</keyword>
<gene>
    <name evidence="2" type="ORF">ACFO3J_23360</name>
</gene>
<accession>A0ABV8HTU8</accession>
<name>A0ABV8HTU8_9ACTN</name>
<keyword evidence="3" id="KW-1185">Reference proteome</keyword>
<protein>
    <submittedName>
        <fullName evidence="2">Uncharacterized protein</fullName>
    </submittedName>
</protein>